<dbReference type="EMBL" id="BOPF01000068">
    <property type="protein sequence ID" value="GIJ52207.1"/>
    <property type="molecule type" value="Genomic_DNA"/>
</dbReference>
<keyword evidence="2" id="KW-1185">Reference proteome</keyword>
<evidence type="ECO:0000313" key="2">
    <source>
        <dbReference type="Proteomes" id="UP000619260"/>
    </source>
</evidence>
<evidence type="ECO:0000313" key="1">
    <source>
        <dbReference type="EMBL" id="GIJ52207.1"/>
    </source>
</evidence>
<accession>A0A8J3YX87</accession>
<reference evidence="1" key="1">
    <citation type="submission" date="2021-01" db="EMBL/GenBank/DDBJ databases">
        <title>Whole genome shotgun sequence of Virgisporangium aliadipatigenens NBRC 105644.</title>
        <authorList>
            <person name="Komaki H."/>
            <person name="Tamura T."/>
        </authorList>
    </citation>
    <scope>NUCLEOTIDE SEQUENCE</scope>
    <source>
        <strain evidence="1">NBRC 105644</strain>
    </source>
</reference>
<name>A0A8J3YX87_9ACTN</name>
<dbReference type="Proteomes" id="UP000619260">
    <property type="component" value="Unassembled WGS sequence"/>
</dbReference>
<protein>
    <submittedName>
        <fullName evidence="1">Uncharacterized protein</fullName>
    </submittedName>
</protein>
<organism evidence="1 2">
    <name type="scientific">Virgisporangium aliadipatigenens</name>
    <dbReference type="NCBI Taxonomy" id="741659"/>
    <lineage>
        <taxon>Bacteria</taxon>
        <taxon>Bacillati</taxon>
        <taxon>Actinomycetota</taxon>
        <taxon>Actinomycetes</taxon>
        <taxon>Micromonosporales</taxon>
        <taxon>Micromonosporaceae</taxon>
        <taxon>Virgisporangium</taxon>
    </lineage>
</organism>
<gene>
    <name evidence="1" type="ORF">Val02_90930</name>
</gene>
<dbReference type="RefSeq" id="WP_239153826.1">
    <property type="nucleotide sequence ID" value="NZ_BOPF01000068.1"/>
</dbReference>
<sequence length="225" mass="24887">MLTSTLSTTAAPPFTPVGYLAEGVRTFSGRPHDETVYPFIRMDPGQGRAVANAYIAAPRRDTRAFDAYAALCRETVEQYHFLIGRIEFGGLGVAVRVVDDDPYSSAEAMVEDLHERRLRVFASAASGNPHPYLSDGVNDMFRAVHDAFGHAASGRGFDPHGEEAAWLKHSAMYSAPARRALATEIRGQTCALIFYGRGEFPEQKAALLPRWFSDRRSVHVRRDGR</sequence>
<dbReference type="AlphaFoldDB" id="A0A8J3YX87"/>
<proteinExistence type="predicted"/>
<comment type="caution">
    <text evidence="1">The sequence shown here is derived from an EMBL/GenBank/DDBJ whole genome shotgun (WGS) entry which is preliminary data.</text>
</comment>